<feature type="domain" description="Ig-like" evidence="14">
    <location>
        <begin position="199"/>
        <end position="290"/>
    </location>
</feature>
<feature type="transmembrane region" description="Helical" evidence="13">
    <location>
        <begin position="1214"/>
        <end position="1234"/>
    </location>
</feature>
<evidence type="ECO:0000256" key="2">
    <source>
        <dbReference type="ARBA" id="ARBA00004651"/>
    </source>
</evidence>
<feature type="domain" description="Fibronectin type-III" evidence="15">
    <location>
        <begin position="492"/>
        <end position="585"/>
    </location>
</feature>
<evidence type="ECO:0000256" key="13">
    <source>
        <dbReference type="SAM" id="Phobius"/>
    </source>
</evidence>
<evidence type="ECO:0000256" key="8">
    <source>
        <dbReference type="ARBA" id="ARBA00023136"/>
    </source>
</evidence>
<dbReference type="SUPFAM" id="SSF49265">
    <property type="entry name" value="Fibronectin type III"/>
    <property type="match status" value="3"/>
</dbReference>
<feature type="domain" description="Ig-like" evidence="14">
    <location>
        <begin position="3"/>
        <end position="86"/>
    </location>
</feature>
<dbReference type="GO" id="GO:0009653">
    <property type="term" value="P:anatomical structure morphogenesis"/>
    <property type="evidence" value="ECO:0007669"/>
    <property type="project" value="UniProtKB-ARBA"/>
</dbReference>
<dbReference type="FunFam" id="2.60.40.10:FF:000032">
    <property type="entry name" value="palladin isoform X1"/>
    <property type="match status" value="1"/>
</dbReference>
<dbReference type="InterPro" id="IPR003598">
    <property type="entry name" value="Ig_sub2"/>
</dbReference>
<evidence type="ECO:0000313" key="16">
    <source>
        <dbReference type="EMBL" id="KAK9511965.1"/>
    </source>
</evidence>
<feature type="transmembrane region" description="Helical" evidence="13">
    <location>
        <begin position="1138"/>
        <end position="1158"/>
    </location>
</feature>
<dbReference type="GO" id="GO:0030154">
    <property type="term" value="P:cell differentiation"/>
    <property type="evidence" value="ECO:0007669"/>
    <property type="project" value="UniProtKB-ARBA"/>
</dbReference>
<evidence type="ECO:0000259" key="15">
    <source>
        <dbReference type="PROSITE" id="PS50853"/>
    </source>
</evidence>
<evidence type="ECO:0000256" key="7">
    <source>
        <dbReference type="ARBA" id="ARBA00022989"/>
    </source>
</evidence>
<feature type="domain" description="Fibronectin type-III" evidence="15">
    <location>
        <begin position="593"/>
        <end position="688"/>
    </location>
</feature>
<evidence type="ECO:0000256" key="11">
    <source>
        <dbReference type="ARBA" id="ARBA00023319"/>
    </source>
</evidence>
<dbReference type="InterPro" id="IPR007110">
    <property type="entry name" value="Ig-like_dom"/>
</dbReference>
<keyword evidence="8 13" id="KW-0472">Membrane</keyword>
<name>A0AAW1DSX7_9HEMI</name>
<dbReference type="Pfam" id="PF13927">
    <property type="entry name" value="Ig_3"/>
    <property type="match status" value="2"/>
</dbReference>
<dbReference type="Proteomes" id="UP001461498">
    <property type="component" value="Unassembled WGS sequence"/>
</dbReference>
<dbReference type="InterPro" id="IPR003599">
    <property type="entry name" value="Ig_sub"/>
</dbReference>
<feature type="domain" description="Ig-like" evidence="14">
    <location>
        <begin position="99"/>
        <end position="192"/>
    </location>
</feature>
<keyword evidence="5" id="KW-0732">Signal</keyword>
<feature type="domain" description="Fibronectin type-III" evidence="15">
    <location>
        <begin position="692"/>
        <end position="785"/>
    </location>
</feature>
<dbReference type="InterPro" id="IPR003961">
    <property type="entry name" value="FN3_dom"/>
</dbReference>
<evidence type="ECO:0000256" key="1">
    <source>
        <dbReference type="ARBA" id="ARBA00004167"/>
    </source>
</evidence>
<feature type="domain" description="Fibronectin type-III" evidence="15">
    <location>
        <begin position="387"/>
        <end position="483"/>
    </location>
</feature>
<keyword evidence="11" id="KW-0393">Immunoglobulin domain</keyword>
<evidence type="ECO:0000256" key="5">
    <source>
        <dbReference type="ARBA" id="ARBA00022729"/>
    </source>
</evidence>
<dbReference type="PANTHER" id="PTHR44170">
    <property type="entry name" value="PROTEIN SIDEKICK"/>
    <property type="match status" value="1"/>
</dbReference>
<proteinExistence type="predicted"/>
<comment type="caution">
    <text evidence="16">The sequence shown here is derived from an EMBL/GenBank/DDBJ whole genome shotgun (WGS) entry which is preliminary data.</text>
</comment>
<dbReference type="SUPFAM" id="SSF48726">
    <property type="entry name" value="Immunoglobulin"/>
    <property type="match status" value="3"/>
</dbReference>
<protein>
    <recommendedName>
        <fullName evidence="12">Cell adhesion molecule-related/down-regulated by oncogenes</fullName>
    </recommendedName>
</protein>
<keyword evidence="17" id="KW-1185">Reference proteome</keyword>
<evidence type="ECO:0000259" key="14">
    <source>
        <dbReference type="PROSITE" id="PS50835"/>
    </source>
</evidence>
<feature type="transmembrane region" description="Helical" evidence="13">
    <location>
        <begin position="810"/>
        <end position="833"/>
    </location>
</feature>
<dbReference type="SMART" id="SM00409">
    <property type="entry name" value="IG"/>
    <property type="match status" value="3"/>
</dbReference>
<keyword evidence="4 13" id="KW-0812">Transmembrane</keyword>
<evidence type="ECO:0000256" key="12">
    <source>
        <dbReference type="ARBA" id="ARBA00069893"/>
    </source>
</evidence>
<evidence type="ECO:0000256" key="9">
    <source>
        <dbReference type="ARBA" id="ARBA00023157"/>
    </source>
</evidence>
<keyword evidence="10" id="KW-0325">Glycoprotein</keyword>
<dbReference type="Pfam" id="PF08395">
    <property type="entry name" value="7tm_7"/>
    <property type="match status" value="1"/>
</dbReference>
<feature type="transmembrane region" description="Helical" evidence="13">
    <location>
        <begin position="1054"/>
        <end position="1076"/>
    </location>
</feature>
<dbReference type="InterPro" id="IPR013098">
    <property type="entry name" value="Ig_I-set"/>
</dbReference>
<dbReference type="PROSITE" id="PS50835">
    <property type="entry name" value="IG_LIKE"/>
    <property type="match status" value="3"/>
</dbReference>
<evidence type="ECO:0000313" key="17">
    <source>
        <dbReference type="Proteomes" id="UP001461498"/>
    </source>
</evidence>
<evidence type="ECO:0000256" key="3">
    <source>
        <dbReference type="ARBA" id="ARBA00022475"/>
    </source>
</evidence>
<dbReference type="Pfam" id="PF00041">
    <property type="entry name" value="fn3"/>
    <property type="match status" value="5"/>
</dbReference>
<reference evidence="16 17" key="1">
    <citation type="submission" date="2022-12" db="EMBL/GenBank/DDBJ databases">
        <title>Chromosome-level genome assembly of true bugs.</title>
        <authorList>
            <person name="Ma L."/>
            <person name="Li H."/>
        </authorList>
    </citation>
    <scope>NUCLEOTIDE SEQUENCE [LARGE SCALE GENOMIC DNA]</scope>
    <source>
        <strain evidence="16">Lab_2022b</strain>
    </source>
</reference>
<dbReference type="InterPro" id="IPR013604">
    <property type="entry name" value="7TM_chemorcpt"/>
</dbReference>
<dbReference type="FunFam" id="2.60.40.10:FF:000273">
    <property type="entry name" value="contactin-3 isoform X1"/>
    <property type="match status" value="1"/>
</dbReference>
<dbReference type="InterPro" id="IPR036179">
    <property type="entry name" value="Ig-like_dom_sf"/>
</dbReference>
<evidence type="ECO:0000256" key="6">
    <source>
        <dbReference type="ARBA" id="ARBA00022737"/>
    </source>
</evidence>
<keyword evidence="6" id="KW-0677">Repeat</keyword>
<feature type="transmembrane region" description="Helical" evidence="13">
    <location>
        <begin position="1246"/>
        <end position="1264"/>
    </location>
</feature>
<dbReference type="SMART" id="SM00408">
    <property type="entry name" value="IGc2"/>
    <property type="match status" value="3"/>
</dbReference>
<keyword evidence="7 13" id="KW-1133">Transmembrane helix</keyword>
<feature type="transmembrane region" description="Helical" evidence="13">
    <location>
        <begin position="1105"/>
        <end position="1126"/>
    </location>
</feature>
<dbReference type="Pfam" id="PF07679">
    <property type="entry name" value="I-set"/>
    <property type="match status" value="1"/>
</dbReference>
<keyword evidence="9" id="KW-1015">Disulfide bond</keyword>
<dbReference type="InterPro" id="IPR013783">
    <property type="entry name" value="Ig-like_fold"/>
</dbReference>
<feature type="transmembrane region" description="Helical" evidence="13">
    <location>
        <begin position="1020"/>
        <end position="1042"/>
    </location>
</feature>
<dbReference type="PANTHER" id="PTHR44170:SF59">
    <property type="entry name" value="PROTOGENIN-LIKE"/>
    <property type="match status" value="1"/>
</dbReference>
<evidence type="ECO:0000256" key="4">
    <source>
        <dbReference type="ARBA" id="ARBA00022692"/>
    </source>
</evidence>
<dbReference type="CDD" id="cd00096">
    <property type="entry name" value="Ig"/>
    <property type="match status" value="1"/>
</dbReference>
<keyword evidence="3" id="KW-1003">Cell membrane</keyword>
<feature type="domain" description="Fibronectin type-III" evidence="15">
    <location>
        <begin position="294"/>
        <end position="383"/>
    </location>
</feature>
<dbReference type="GO" id="GO:0005886">
    <property type="term" value="C:plasma membrane"/>
    <property type="evidence" value="ECO:0007669"/>
    <property type="project" value="UniProtKB-SubCell"/>
</dbReference>
<dbReference type="GO" id="GO:0098609">
    <property type="term" value="P:cell-cell adhesion"/>
    <property type="evidence" value="ECO:0007669"/>
    <property type="project" value="TreeGrafter"/>
</dbReference>
<dbReference type="Gene3D" id="2.60.40.10">
    <property type="entry name" value="Immunoglobulins"/>
    <property type="match status" value="8"/>
</dbReference>
<evidence type="ECO:0000256" key="10">
    <source>
        <dbReference type="ARBA" id="ARBA00023180"/>
    </source>
</evidence>
<dbReference type="SMART" id="SM00060">
    <property type="entry name" value="FN3"/>
    <property type="match status" value="5"/>
</dbReference>
<dbReference type="EMBL" id="JAPXFL010000001">
    <property type="protein sequence ID" value="KAK9511965.1"/>
    <property type="molecule type" value="Genomic_DNA"/>
</dbReference>
<dbReference type="InterPro" id="IPR036116">
    <property type="entry name" value="FN3_sf"/>
</dbReference>
<dbReference type="GO" id="GO:0050909">
    <property type="term" value="P:sensory perception of taste"/>
    <property type="evidence" value="ECO:0007669"/>
    <property type="project" value="InterPro"/>
</dbReference>
<comment type="subcellular location">
    <subcellularLocation>
        <location evidence="2">Cell membrane</location>
        <topology evidence="2">Multi-pass membrane protein</topology>
    </subcellularLocation>
    <subcellularLocation>
        <location evidence="1">Membrane</location>
        <topology evidence="1">Single-pass membrane protein</topology>
    </subcellularLocation>
</comment>
<dbReference type="CDD" id="cd00063">
    <property type="entry name" value="FN3"/>
    <property type="match status" value="5"/>
</dbReference>
<sequence>MAHEFSENPENTTVYEGDLVRLKCSIDSTPAPSIQWYKNHKPLPHNKRFTPTVSGVLYITNAKPEDAGKYKCQATNTLAKKTRSSSECELIVVRVNGIPQTVKFLNGSPPSAVSLRQGREAYIACAASGIPRPTLKWVHTKYDGTNITLQTTSNGLNILNFNKVSTNNNGVYTCVATQTVKDKVTTATKVVNVDVEVPPEIVQKPKSQVYPAAKTVRFECDVRGNPQPHVTWFKDGIKLLINGRIKQRSKELILGGVVSQDTGIYQCFASNGGDTVAWGAGRLLVNTSIDQPLPPTSLSCTTVSPTEVSLTWRQYPPPVDLKAYSVHYFPTDGGDEGKEVALNESYVVQKLIPYTNYTFYIRSYSGRSASEQSQRVTCKTGEAVPTGGAAVKVIATGSQCLLVTWTPPSVSLARGAITHYKIQWKRSNQSSINFNVVPGDIYHFRINNLQCEQNYLVRVIGATSLGWPELSDSQAPWSNVTPTGIYNHKTPIPLAPNIRLSSINSSTILVEWRFEREVVVIDGFRLIYRKSETLVDSEVVLTNNTRSYYIVGLEPLTWYEVIVRTISGGVESVNCAESILTRDSDKANISSPPPEPNSIDAVPTIHNSINLTWTMAHRDLNLHQFSLKYYPLRSPNNTTTVNISGSERSYQVHGLKANTIYEFLLSSIGKDNQLSLRSANVECRTFADFINTVEDLKWKPLNNTSVQVWWKPIESPVLLHYIVYYSHEHNAPINSWQEEIIDKNTTSIVLSGLKINVRYMVKVRGVSGSGPGPPSPNLYFTIPVIVNNNKLPSPNGTPRKPNSNTSSDQLLGIVVGCSISACCVALCTGSLLYRRKCAKYQGQIPSSNGNGQCSTQHEMQTLTHRDPKGINHPNGQMNGIKFPLLYNGAVPNGHVREKAVRITENPQLEDTGHDLEDSDLLHTQSIDGQPITDETQATSTGLYRNYIGVNVKKTTEFRKKNNSRIFSWIFNLINVDHNPENLYYYQMKPLLLILRALGRFPFSIENECDISFKFCSFSMAYAILFYMFQTLCTCMSFWNFFTEQIKRNSDFDHFIFWASVLSFVTNNFIVPFTYWLDTPRIIKYIQKMNVVLKNFHNFGLNSDKLMVIIFGMAIISIPISLLFMVIELNILGTLNSNFLLSFAFVLISNVSLLLIWCATLQQIRTLGALLLNTVQKAVYSRNHKHAIQTIIKARKLWLQLSEVTSTIGYTFCRISLTVHISLFISFVLSTYGFISSLVTSDAKLKSHIGLILVASATFISTFFVNDAAHRAVDKVGVKFKEAILKMEVENALPNADILQKFLQTISYRPPLINFDGFLDLNRQIVVSVSIDYYSLILYINVM</sequence>
<organism evidence="16 17">
    <name type="scientific">Rhynocoris fuscipes</name>
    <dbReference type="NCBI Taxonomy" id="488301"/>
    <lineage>
        <taxon>Eukaryota</taxon>
        <taxon>Metazoa</taxon>
        <taxon>Ecdysozoa</taxon>
        <taxon>Arthropoda</taxon>
        <taxon>Hexapoda</taxon>
        <taxon>Insecta</taxon>
        <taxon>Pterygota</taxon>
        <taxon>Neoptera</taxon>
        <taxon>Paraneoptera</taxon>
        <taxon>Hemiptera</taxon>
        <taxon>Heteroptera</taxon>
        <taxon>Panheteroptera</taxon>
        <taxon>Cimicomorpha</taxon>
        <taxon>Reduviidae</taxon>
        <taxon>Harpactorinae</taxon>
        <taxon>Harpactorini</taxon>
        <taxon>Rhynocoris</taxon>
    </lineage>
</organism>
<gene>
    <name evidence="16" type="ORF">O3M35_000518</name>
</gene>
<accession>A0AAW1DSX7</accession>
<dbReference type="PROSITE" id="PS50853">
    <property type="entry name" value="FN3"/>
    <property type="match status" value="5"/>
</dbReference>